<name>A0A1J9PYG9_9EURO</name>
<dbReference type="Gene3D" id="3.40.50.1820">
    <property type="entry name" value="alpha/beta hydrolase"/>
    <property type="match status" value="1"/>
</dbReference>
<protein>
    <recommendedName>
        <fullName evidence="4">Lipase B</fullName>
    </recommendedName>
</protein>
<organism evidence="2 3">
    <name type="scientific">Blastomyces percursus</name>
    <dbReference type="NCBI Taxonomy" id="1658174"/>
    <lineage>
        <taxon>Eukaryota</taxon>
        <taxon>Fungi</taxon>
        <taxon>Dikarya</taxon>
        <taxon>Ascomycota</taxon>
        <taxon>Pezizomycotina</taxon>
        <taxon>Eurotiomycetes</taxon>
        <taxon>Eurotiomycetidae</taxon>
        <taxon>Onygenales</taxon>
        <taxon>Ajellomycetaceae</taxon>
        <taxon>Blastomyces</taxon>
    </lineage>
</organism>
<feature type="chain" id="PRO_5013267171" description="Lipase B" evidence="1">
    <location>
        <begin position="20"/>
        <end position="464"/>
    </location>
</feature>
<dbReference type="PANTHER" id="PTHR37574:SF1">
    <property type="entry name" value="LIPASE B"/>
    <property type="match status" value="1"/>
</dbReference>
<dbReference type="InterPro" id="IPR029058">
    <property type="entry name" value="AB_hydrolase_fold"/>
</dbReference>
<dbReference type="AlphaFoldDB" id="A0A1J9PYG9"/>
<dbReference type="Proteomes" id="UP000242791">
    <property type="component" value="Unassembled WGS sequence"/>
</dbReference>
<keyword evidence="1" id="KW-0732">Signal</keyword>
<dbReference type="VEuPathDB" id="FungiDB:ACJ73_07714"/>
<dbReference type="PANTHER" id="PTHR37574">
    <property type="entry name" value="LIPASE B"/>
    <property type="match status" value="1"/>
</dbReference>
<dbReference type="InterPro" id="IPR053228">
    <property type="entry name" value="Stereospecific_Lipase"/>
</dbReference>
<evidence type="ECO:0000313" key="3">
    <source>
        <dbReference type="Proteomes" id="UP000242791"/>
    </source>
</evidence>
<proteinExistence type="predicted"/>
<dbReference type="SUPFAM" id="SSF53474">
    <property type="entry name" value="alpha/beta-Hydrolases"/>
    <property type="match status" value="1"/>
</dbReference>
<reference evidence="2 3" key="1">
    <citation type="submission" date="2015-08" db="EMBL/GenBank/DDBJ databases">
        <title>Emmonsia species relationships and genome sequence.</title>
        <authorList>
            <person name="Cuomo C.A."/>
            <person name="Schwartz I.S."/>
            <person name="Kenyon C."/>
            <person name="De Hoog G.S."/>
            <person name="Govender N.P."/>
            <person name="Botha A."/>
            <person name="Moreno L."/>
            <person name="De Vries M."/>
            <person name="Munoz J.F."/>
            <person name="Stielow J.B."/>
        </authorList>
    </citation>
    <scope>NUCLEOTIDE SEQUENCE [LARGE SCALE GENOMIC DNA]</scope>
    <source>
        <strain evidence="2 3">EI222</strain>
    </source>
</reference>
<feature type="signal peptide" evidence="1">
    <location>
        <begin position="1"/>
        <end position="19"/>
    </location>
</feature>
<evidence type="ECO:0008006" key="4">
    <source>
        <dbReference type="Google" id="ProtNLM"/>
    </source>
</evidence>
<evidence type="ECO:0000256" key="1">
    <source>
        <dbReference type="SAM" id="SignalP"/>
    </source>
</evidence>
<keyword evidence="3" id="KW-1185">Reference proteome</keyword>
<sequence length="464" mass="49894">MRLAVFLWAGVGLSAAASAGTSGIAPDDSSHPNIENITSAISSSVERPSLGGTGVEPLTDLLNNLKKEMSSPGTAPTDTIEKAFDVIQTKSRGQGRKNIIDSAANLAGSGLVSAKSLDFLSTYAESDVDSHAYENGKTPNIPIYPSKSPNDASYSLDEIALRSAIQFPDVFEYCQGDKKPVILVPGTSVPARVGFNSTLAKLLAATTYADPLWINIPNASHADIQSNSEYVAYAINYVSAVCRGQNVSVITWSQGSVNTQWSLKYWPSTREVVEDFIAVSPDFGGTILAEFICPPLQLALFCTPAFAQQASRSTFLDVLRSNGGDSAYVPTTTIYSAFDDIVQPMSGLQASGLMRDERNIGVTNNEMQKVCPGRPAGGIYTHTTSLINPLTWALIQDALLNPGPGNPKRIEHLEMGVCNKFIPDELDINDFFDTVGLIFIFLGEAVKYTEKTNVEPVIKDYART</sequence>
<accession>A0A1J9PYG9</accession>
<evidence type="ECO:0000313" key="2">
    <source>
        <dbReference type="EMBL" id="OJD20946.1"/>
    </source>
</evidence>
<dbReference type="EMBL" id="LGTZ01001627">
    <property type="protein sequence ID" value="OJD20946.1"/>
    <property type="molecule type" value="Genomic_DNA"/>
</dbReference>
<dbReference type="STRING" id="1658174.A0A1J9PYG9"/>
<gene>
    <name evidence="2" type="ORF">ACJ73_07714</name>
</gene>
<comment type="caution">
    <text evidence="2">The sequence shown here is derived from an EMBL/GenBank/DDBJ whole genome shotgun (WGS) entry which is preliminary data.</text>
</comment>
<dbReference type="OrthoDB" id="4605274at2759"/>